<evidence type="ECO:0000313" key="3">
    <source>
        <dbReference type="Proteomes" id="UP001190700"/>
    </source>
</evidence>
<protein>
    <submittedName>
        <fullName evidence="2">Uncharacterized protein</fullName>
    </submittedName>
</protein>
<dbReference type="AlphaFoldDB" id="A0AAE0LAP5"/>
<evidence type="ECO:0000256" key="1">
    <source>
        <dbReference type="SAM" id="MobiDB-lite"/>
    </source>
</evidence>
<dbReference type="Proteomes" id="UP001190700">
    <property type="component" value="Unassembled WGS sequence"/>
</dbReference>
<gene>
    <name evidence="2" type="ORF">CYMTET_13630</name>
</gene>
<comment type="caution">
    <text evidence="2">The sequence shown here is derived from an EMBL/GenBank/DDBJ whole genome shotgun (WGS) entry which is preliminary data.</text>
</comment>
<reference evidence="2 3" key="1">
    <citation type="journal article" date="2015" name="Genome Biol. Evol.">
        <title>Comparative Genomics of a Bacterivorous Green Alga Reveals Evolutionary Causalities and Consequences of Phago-Mixotrophic Mode of Nutrition.</title>
        <authorList>
            <person name="Burns J.A."/>
            <person name="Paasch A."/>
            <person name="Narechania A."/>
            <person name="Kim E."/>
        </authorList>
    </citation>
    <scope>NUCLEOTIDE SEQUENCE [LARGE SCALE GENOMIC DNA]</scope>
    <source>
        <strain evidence="2 3">PLY_AMNH</strain>
    </source>
</reference>
<feature type="compositionally biased region" description="Basic and acidic residues" evidence="1">
    <location>
        <begin position="10"/>
        <end position="24"/>
    </location>
</feature>
<sequence>MLRVAGGERGGGEEREGAARRRSERVNENVHFAADLLGVAYSLIFEGGCAMYGPTTVVVVQSPVTKEAVEIGFVETSDLRTVPSTELQPIAKTGFLMKAKFVTKLYGPKTGLFKMGIKFSVFGGRWWKEGMTLPAGSGGDTKLRLRA</sequence>
<organism evidence="2 3">
    <name type="scientific">Cymbomonas tetramitiformis</name>
    <dbReference type="NCBI Taxonomy" id="36881"/>
    <lineage>
        <taxon>Eukaryota</taxon>
        <taxon>Viridiplantae</taxon>
        <taxon>Chlorophyta</taxon>
        <taxon>Pyramimonadophyceae</taxon>
        <taxon>Pyramimonadales</taxon>
        <taxon>Pyramimonadaceae</taxon>
        <taxon>Cymbomonas</taxon>
    </lineage>
</organism>
<accession>A0AAE0LAP5</accession>
<evidence type="ECO:0000313" key="2">
    <source>
        <dbReference type="EMBL" id="KAK3278431.1"/>
    </source>
</evidence>
<name>A0AAE0LAP5_9CHLO</name>
<keyword evidence="3" id="KW-1185">Reference proteome</keyword>
<feature type="region of interest" description="Disordered" evidence="1">
    <location>
        <begin position="1"/>
        <end position="24"/>
    </location>
</feature>
<dbReference type="EMBL" id="LGRX02005438">
    <property type="protein sequence ID" value="KAK3278431.1"/>
    <property type="molecule type" value="Genomic_DNA"/>
</dbReference>
<proteinExistence type="predicted"/>